<feature type="compositionally biased region" description="Polar residues" evidence="12">
    <location>
        <begin position="287"/>
        <end position="297"/>
    </location>
</feature>
<accession>A0AAW0YT88</accession>
<dbReference type="Proteomes" id="UP001388673">
    <property type="component" value="Unassembled WGS sequence"/>
</dbReference>
<evidence type="ECO:0000256" key="5">
    <source>
        <dbReference type="ARBA" id="ARBA00022691"/>
    </source>
</evidence>
<feature type="domain" description="MRNA cap 0 methyltransferase" evidence="13">
    <location>
        <begin position="554"/>
        <end position="829"/>
    </location>
</feature>
<dbReference type="GO" id="GO:0003723">
    <property type="term" value="F:RNA binding"/>
    <property type="evidence" value="ECO:0007669"/>
    <property type="project" value="UniProtKB-KW"/>
</dbReference>
<feature type="compositionally biased region" description="Basic and acidic residues" evidence="12">
    <location>
        <begin position="1"/>
        <end position="10"/>
    </location>
</feature>
<evidence type="ECO:0000256" key="3">
    <source>
        <dbReference type="ARBA" id="ARBA00022603"/>
    </source>
</evidence>
<dbReference type="Gene3D" id="3.40.50.150">
    <property type="entry name" value="Vaccinia Virus protein VP39"/>
    <property type="match status" value="1"/>
</dbReference>
<evidence type="ECO:0000256" key="12">
    <source>
        <dbReference type="SAM" id="MobiDB-lite"/>
    </source>
</evidence>
<reference evidence="14 15" key="1">
    <citation type="journal article" date="2024" name="bioRxiv">
        <title>Comparative genomics of Cryptococcus and Kwoniella reveals pathogenesis evolution and contrasting karyotype dynamics via intercentromeric recombination or chromosome fusion.</title>
        <authorList>
            <person name="Coelho M.A."/>
            <person name="David-Palma M."/>
            <person name="Shea T."/>
            <person name="Bowers K."/>
            <person name="McGinley-Smith S."/>
            <person name="Mohammad A.W."/>
            <person name="Gnirke A."/>
            <person name="Yurkov A.M."/>
            <person name="Nowrousian M."/>
            <person name="Sun S."/>
            <person name="Cuomo C.A."/>
            <person name="Heitman J."/>
        </authorList>
    </citation>
    <scope>NUCLEOTIDE SEQUENCE [LARGE SCALE GENOMIC DNA]</scope>
    <source>
        <strain evidence="14 15">CBS 13917</strain>
    </source>
</reference>
<feature type="compositionally biased region" description="Polar residues" evidence="12">
    <location>
        <begin position="159"/>
        <end position="186"/>
    </location>
</feature>
<feature type="compositionally biased region" description="Polar residues" evidence="12">
    <location>
        <begin position="237"/>
        <end position="257"/>
    </location>
</feature>
<evidence type="ECO:0000256" key="4">
    <source>
        <dbReference type="ARBA" id="ARBA00022679"/>
    </source>
</evidence>
<comment type="function">
    <text evidence="1">Responsible for methylating the 5'-cap structure of mRNAs.</text>
</comment>
<protein>
    <recommendedName>
        <fullName evidence="11">mRNA cap guanine-N(7) methyltransferase</fullName>
        <ecNumber evidence="2">2.1.1.56</ecNumber>
    </recommendedName>
    <alternativeName>
        <fullName evidence="8">mRNA (guanine-N(7))-methyltransferase</fullName>
    </alternativeName>
    <alternativeName>
        <fullName evidence="9">mRNA cap methyltransferase</fullName>
    </alternativeName>
</protein>
<dbReference type="GO" id="GO:0004482">
    <property type="term" value="F:mRNA 5'-cap (guanine-N7-)-methyltransferase activity"/>
    <property type="evidence" value="ECO:0007669"/>
    <property type="project" value="UniProtKB-EC"/>
</dbReference>
<keyword evidence="6" id="KW-0694">RNA-binding</keyword>
<dbReference type="KEGG" id="kne:92179559"/>
<dbReference type="EMBL" id="JBCAWK010000004">
    <property type="protein sequence ID" value="KAK8861479.1"/>
    <property type="molecule type" value="Genomic_DNA"/>
</dbReference>
<dbReference type="RefSeq" id="XP_066804104.1">
    <property type="nucleotide sequence ID" value="XM_066945415.1"/>
</dbReference>
<evidence type="ECO:0000256" key="1">
    <source>
        <dbReference type="ARBA" id="ARBA00003378"/>
    </source>
</evidence>
<organism evidence="14 15">
    <name type="scientific">Kwoniella newhampshirensis</name>
    <dbReference type="NCBI Taxonomy" id="1651941"/>
    <lineage>
        <taxon>Eukaryota</taxon>
        <taxon>Fungi</taxon>
        <taxon>Dikarya</taxon>
        <taxon>Basidiomycota</taxon>
        <taxon>Agaricomycotina</taxon>
        <taxon>Tremellomycetes</taxon>
        <taxon>Tremellales</taxon>
        <taxon>Cryptococcaceae</taxon>
        <taxon>Kwoniella</taxon>
    </lineage>
</organism>
<dbReference type="Pfam" id="PF03291">
    <property type="entry name" value="mRNA_G-N7_MeTrfase"/>
    <property type="match status" value="1"/>
</dbReference>
<evidence type="ECO:0000256" key="8">
    <source>
        <dbReference type="ARBA" id="ARBA00032772"/>
    </source>
</evidence>
<dbReference type="GeneID" id="92179559"/>
<dbReference type="CDD" id="cd02440">
    <property type="entry name" value="AdoMet_MTases"/>
    <property type="match status" value="1"/>
</dbReference>
<feature type="compositionally biased region" description="Polar residues" evidence="12">
    <location>
        <begin position="27"/>
        <end position="37"/>
    </location>
</feature>
<dbReference type="AlphaFoldDB" id="A0AAW0YT88"/>
<evidence type="ECO:0000313" key="15">
    <source>
        <dbReference type="Proteomes" id="UP001388673"/>
    </source>
</evidence>
<evidence type="ECO:0000256" key="6">
    <source>
        <dbReference type="ARBA" id="ARBA00022884"/>
    </source>
</evidence>
<dbReference type="SUPFAM" id="SSF53335">
    <property type="entry name" value="S-adenosyl-L-methionine-dependent methyltransferases"/>
    <property type="match status" value="1"/>
</dbReference>
<keyword evidence="4" id="KW-0808">Transferase</keyword>
<proteinExistence type="predicted"/>
<evidence type="ECO:0000256" key="2">
    <source>
        <dbReference type="ARBA" id="ARBA00011926"/>
    </source>
</evidence>
<dbReference type="PROSITE" id="PS51562">
    <property type="entry name" value="RNA_CAP0_MT"/>
    <property type="match status" value="1"/>
</dbReference>
<dbReference type="PANTHER" id="PTHR12189:SF2">
    <property type="entry name" value="MRNA CAP GUANINE-N7 METHYLTRANSFERASE"/>
    <property type="match status" value="1"/>
</dbReference>
<feature type="region of interest" description="Disordered" evidence="12">
    <location>
        <begin position="1"/>
        <end position="524"/>
    </location>
</feature>
<evidence type="ECO:0000256" key="10">
    <source>
        <dbReference type="ARBA" id="ARBA00044712"/>
    </source>
</evidence>
<sequence>MVYDPIRDCEVPTPTTTNNNDHWRYPSAQSSPSNHHNPQPEYPPRPPSYSSNSFSPPPPPPPPSVPGPSNLRGLLNDAPLDRRQGSDRTASISSIPEEVEDGYGNGQRGTRLRNILNETPSQPISKSNSNSSLPRSSPSNPSPGSRQRLLDPNGFLTPATPTSAYPYSRSTASRSPHPQYSPQKQNVPLPHGYPVHDPAGYGEPSQYRRESAAQKPMLPPQQPIHSSEYFDHERRTPSGNGPQHVPTRSPSFSVSPRSQHKSLPFASSRPGSSTGTSHPFDYPPTHQLATSPTTSSRRMSEDQPRPTSSSSAADRRYSEHGAPGVPTRRSSQASVAGYSAPRMTPVHSLSPIPQARGLPYHPNRHSEPGSVLYPISQEEVDRLRGLAQKNNPLRNRKRNRPLPSWSGPSPGPKQGYPSEGDSSYFPPQVDDGQSFRRSSSFVERRGSITSSGRPSVTPTPGASFAANQHGYPPAFDEPNLLPQGALTKPTRQRKTGGNGDGGNHLKRPSDRDDADGHDTARRKVSGVHYVGNVAAVANHYNARPEVGVDGRELSPIIGLKKFNNWIKSVLIGKFAHRPNGKVLDVGCGKGGDLNKWKQARIALYVGLDLAETSVEQAAERYSRMQRANFDAYFYAHDCFSKALSDVLPGQLQVKDLYDNVTMQFCMHYAFESASKARMMIENVSRYMRKGGKFIGTIPNAELLLDRLNQLPEDDEELRFGNSCYYVQFTERKHKGLYGHQYRFFLTDAVEDVPEYLVDWENFESLAMEYKLRLVYKKPFHDILQEEQGSRDFGPLLGKMGVVNADGESAMDADQWEAANLYMAFAFEKM</sequence>
<dbReference type="InterPro" id="IPR039753">
    <property type="entry name" value="RG7MT1"/>
</dbReference>
<dbReference type="InterPro" id="IPR004971">
    <property type="entry name" value="mRNA_G-N7_MeTrfase_dom"/>
</dbReference>
<feature type="compositionally biased region" description="Low complexity" evidence="12">
    <location>
        <begin position="120"/>
        <end position="145"/>
    </location>
</feature>
<feature type="compositionally biased region" description="Pro residues" evidence="12">
    <location>
        <begin position="55"/>
        <end position="66"/>
    </location>
</feature>
<feature type="compositionally biased region" description="Polar residues" evidence="12">
    <location>
        <begin position="448"/>
        <end position="460"/>
    </location>
</feature>
<keyword evidence="15" id="KW-1185">Reference proteome</keyword>
<evidence type="ECO:0000256" key="11">
    <source>
        <dbReference type="ARBA" id="ARBA00049739"/>
    </source>
</evidence>
<evidence type="ECO:0000256" key="7">
    <source>
        <dbReference type="ARBA" id="ARBA00023042"/>
    </source>
</evidence>
<dbReference type="PANTHER" id="PTHR12189">
    <property type="entry name" value="MRNA GUANINE-7- METHYLTRANSFERASE"/>
    <property type="match status" value="1"/>
</dbReference>
<comment type="catalytic activity">
    <reaction evidence="10">
        <text>a 5'-end (5'-triphosphoguanosine)-ribonucleoside in mRNA + S-adenosyl-L-methionine = a 5'-end (N(7)-methyl 5'-triphosphoguanosine)-ribonucleoside in mRNA + S-adenosyl-L-homocysteine</text>
        <dbReference type="Rhea" id="RHEA:67008"/>
        <dbReference type="Rhea" id="RHEA-COMP:17166"/>
        <dbReference type="Rhea" id="RHEA-COMP:17167"/>
        <dbReference type="ChEBI" id="CHEBI:57856"/>
        <dbReference type="ChEBI" id="CHEBI:59789"/>
        <dbReference type="ChEBI" id="CHEBI:156461"/>
        <dbReference type="ChEBI" id="CHEBI:167617"/>
        <dbReference type="EC" id="2.1.1.56"/>
    </reaction>
</comment>
<feature type="compositionally biased region" description="Low complexity" evidence="12">
    <location>
        <begin position="401"/>
        <end position="415"/>
    </location>
</feature>
<feature type="compositionally biased region" description="Basic and acidic residues" evidence="12">
    <location>
        <begin position="507"/>
        <end position="521"/>
    </location>
</feature>
<evidence type="ECO:0000313" key="14">
    <source>
        <dbReference type="EMBL" id="KAK8861479.1"/>
    </source>
</evidence>
<dbReference type="InterPro" id="IPR029063">
    <property type="entry name" value="SAM-dependent_MTases_sf"/>
</dbReference>
<keyword evidence="7" id="KW-0507">mRNA processing</keyword>
<keyword evidence="5" id="KW-0949">S-adenosyl-L-methionine</keyword>
<evidence type="ECO:0000256" key="9">
    <source>
        <dbReference type="ARBA" id="ARBA00033387"/>
    </source>
</evidence>
<dbReference type="GO" id="GO:0005634">
    <property type="term" value="C:nucleus"/>
    <property type="evidence" value="ECO:0007669"/>
    <property type="project" value="TreeGrafter"/>
</dbReference>
<gene>
    <name evidence="14" type="ORF">IAR55_002300</name>
</gene>
<name>A0AAW0YT88_9TREE</name>
<dbReference type="EC" id="2.1.1.56" evidence="2"/>
<keyword evidence="7" id="KW-0506">mRNA capping</keyword>
<evidence type="ECO:0000259" key="13">
    <source>
        <dbReference type="PROSITE" id="PS51562"/>
    </source>
</evidence>
<comment type="caution">
    <text evidence="14">The sequence shown here is derived from an EMBL/GenBank/DDBJ whole genome shotgun (WGS) entry which is preliminary data.</text>
</comment>
<keyword evidence="3" id="KW-0489">Methyltransferase</keyword>